<comment type="similarity">
    <text evidence="7">Belongs to the DEAD box helicase family.</text>
</comment>
<feature type="region of interest" description="Disordered" evidence="8">
    <location>
        <begin position="75"/>
        <end position="164"/>
    </location>
</feature>
<feature type="domain" description="Helicase ATP-binding" evidence="9">
    <location>
        <begin position="242"/>
        <end position="441"/>
    </location>
</feature>
<comment type="function">
    <text evidence="7">RNA helicase.</text>
</comment>
<dbReference type="InterPro" id="IPR001650">
    <property type="entry name" value="Helicase_C-like"/>
</dbReference>
<dbReference type="Proteomes" id="UP000785679">
    <property type="component" value="Unassembled WGS sequence"/>
</dbReference>
<dbReference type="OrthoDB" id="422663at2759"/>
<dbReference type="AlphaFoldDB" id="A0A8J8T6Y7"/>
<comment type="caution">
    <text evidence="12">The sequence shown here is derived from an EMBL/GenBank/DDBJ whole genome shotgun (WGS) entry which is preliminary data.</text>
</comment>
<dbReference type="GO" id="GO:0016787">
    <property type="term" value="F:hydrolase activity"/>
    <property type="evidence" value="ECO:0007669"/>
    <property type="project" value="UniProtKB-KW"/>
</dbReference>
<accession>A0A8J8T6Y7</accession>
<evidence type="ECO:0000256" key="2">
    <source>
        <dbReference type="ARBA" id="ARBA00022801"/>
    </source>
</evidence>
<dbReference type="Pfam" id="PF00271">
    <property type="entry name" value="Helicase_C"/>
    <property type="match status" value="1"/>
</dbReference>
<evidence type="ECO:0000256" key="4">
    <source>
        <dbReference type="ARBA" id="ARBA00022840"/>
    </source>
</evidence>
<dbReference type="SMART" id="SM01178">
    <property type="entry name" value="DUF4217"/>
    <property type="match status" value="1"/>
</dbReference>
<dbReference type="EC" id="3.6.4.13" evidence="7"/>
<evidence type="ECO:0000256" key="1">
    <source>
        <dbReference type="ARBA" id="ARBA00022741"/>
    </source>
</evidence>
<keyword evidence="4 7" id="KW-0067">ATP-binding</keyword>
<dbReference type="GO" id="GO:0005524">
    <property type="term" value="F:ATP binding"/>
    <property type="evidence" value="ECO:0007669"/>
    <property type="project" value="UniProtKB-UniRule"/>
</dbReference>
<evidence type="ECO:0000313" key="13">
    <source>
        <dbReference type="Proteomes" id="UP000785679"/>
    </source>
</evidence>
<keyword evidence="13" id="KW-1185">Reference proteome</keyword>
<organism evidence="12 13">
    <name type="scientific">Halteria grandinella</name>
    <dbReference type="NCBI Taxonomy" id="5974"/>
    <lineage>
        <taxon>Eukaryota</taxon>
        <taxon>Sar</taxon>
        <taxon>Alveolata</taxon>
        <taxon>Ciliophora</taxon>
        <taxon>Intramacronucleata</taxon>
        <taxon>Spirotrichea</taxon>
        <taxon>Stichotrichia</taxon>
        <taxon>Sporadotrichida</taxon>
        <taxon>Halteriidae</taxon>
        <taxon>Halteria</taxon>
    </lineage>
</organism>
<name>A0A8J8T6Y7_HALGN</name>
<dbReference type="SUPFAM" id="SSF52540">
    <property type="entry name" value="P-loop containing nucleoside triphosphate hydrolases"/>
    <property type="match status" value="2"/>
</dbReference>
<evidence type="ECO:0000256" key="3">
    <source>
        <dbReference type="ARBA" id="ARBA00022806"/>
    </source>
</evidence>
<evidence type="ECO:0000259" key="9">
    <source>
        <dbReference type="PROSITE" id="PS51192"/>
    </source>
</evidence>
<dbReference type="SMART" id="SM00487">
    <property type="entry name" value="DEXDc"/>
    <property type="match status" value="1"/>
</dbReference>
<dbReference type="PROSITE" id="PS51195">
    <property type="entry name" value="Q_MOTIF"/>
    <property type="match status" value="1"/>
</dbReference>
<dbReference type="InterPro" id="IPR011545">
    <property type="entry name" value="DEAD/DEAH_box_helicase_dom"/>
</dbReference>
<protein>
    <recommendedName>
        <fullName evidence="7">ATP-dependent RNA helicase</fullName>
        <ecNumber evidence="7">3.6.4.13</ecNumber>
    </recommendedName>
</protein>
<dbReference type="GO" id="GO:0003724">
    <property type="term" value="F:RNA helicase activity"/>
    <property type="evidence" value="ECO:0007669"/>
    <property type="project" value="UniProtKB-EC"/>
</dbReference>
<feature type="domain" description="DEAD-box RNA helicase Q" evidence="11">
    <location>
        <begin position="211"/>
        <end position="239"/>
    </location>
</feature>
<keyword evidence="2 7" id="KW-0378">Hydrolase</keyword>
<dbReference type="PANTHER" id="PTHR24031">
    <property type="entry name" value="RNA HELICASE"/>
    <property type="match status" value="1"/>
</dbReference>
<dbReference type="InterPro" id="IPR014001">
    <property type="entry name" value="Helicase_ATP-bd"/>
</dbReference>
<feature type="compositionally biased region" description="Basic residues" evidence="8">
    <location>
        <begin position="33"/>
        <end position="44"/>
    </location>
</feature>
<sequence length="886" mass="101339">METGNLLLNINLATQHKSGSMEQQAKKDQKNRDKYKKSRQKIIAKKQDRAQSRAPVVAAAAEDGAAGVQDFVKKPEVSAERKQQWKEKGFRTLDGSVPRQAAAQKIEETMPSLEGEAEPKPVAQKPKFDRFNPQPMQPKKTMQPRFTKEYPSKAPVAQPATTEDTKPTIVAKPPKVHKVPKAPKAPVEDLKEEELPVAIEKSEEADVFAGEKFDDLPVNDKLKQILRENHFDDMTKIQKSAVPIILKNQNVVLKSETGSGKTLAYLAPLIEYLSHKSLNEEKITRENGTYAIIFSPTRELCVQIEHELKKLLKLFYYVVAGTIMGGENPAKEKSRLRKGMTIIICTPGRFLYHLEHTSSMNLSHLSYLIFDEADRMLDLGFEREMNKCLQFIKKKCIQKFKQPLVADNYWSDHIKVNFVSATLNQKIEALGAKMMETYATVGFDAITGTQEENLIASIPKQIKQYYAEVPTQFRLLYLIAFLFSHQNTKVIVFVSNCELVNFLYQLVSNLDWQKFVNRDFGDENPDAAAATQQKEEKAPVIVSGGHVYKLHGDMDHGERKKNFFGFDKAEHSLLICTDVASRGLDFKRVEWIVQYDLSSNVKDYVNRVGRTARIAAAGYSLCFVMPQEAKYVPYMQRKHGVEMVSKDRFRMLKEFERACQDHFKLKQDDFRFKLLKNIEDPDEQMECIHRLRQFVRHVMGANEALNLINMAQIAKNSSTRAYTGHSHEMRSIFDINKLNLTEFARSFALYKNLAQKVTIATKNHSAAEKKDSKKRLFKDKEAPTTNPPAAAKASQYQGQQEMVAAGAEEAKLYTRRLLKAKQKELEKKIHSHEGGGPMREGREKMEGELKRLKREVYVNEWKVEQRKVNFEKAKHSMGKKVLSEFF</sequence>
<keyword evidence="3 7" id="KW-0347">Helicase</keyword>
<evidence type="ECO:0000256" key="8">
    <source>
        <dbReference type="SAM" id="MobiDB-lite"/>
    </source>
</evidence>
<feature type="compositionally biased region" description="Low complexity" evidence="8">
    <location>
        <begin position="133"/>
        <end position="144"/>
    </location>
</feature>
<dbReference type="InterPro" id="IPR027417">
    <property type="entry name" value="P-loop_NTPase"/>
</dbReference>
<dbReference type="CDD" id="cd18787">
    <property type="entry name" value="SF2_C_DEAD"/>
    <property type="match status" value="1"/>
</dbReference>
<feature type="region of interest" description="Disordered" evidence="8">
    <location>
        <begin position="762"/>
        <end position="794"/>
    </location>
</feature>
<feature type="compositionally biased region" description="Polar residues" evidence="8">
    <location>
        <begin position="1"/>
        <end position="23"/>
    </location>
</feature>
<evidence type="ECO:0000256" key="6">
    <source>
        <dbReference type="PROSITE-ProRule" id="PRU00552"/>
    </source>
</evidence>
<evidence type="ECO:0000259" key="10">
    <source>
        <dbReference type="PROSITE" id="PS51194"/>
    </source>
</evidence>
<evidence type="ECO:0000259" key="11">
    <source>
        <dbReference type="PROSITE" id="PS51195"/>
    </source>
</evidence>
<dbReference type="InterPro" id="IPR000629">
    <property type="entry name" value="RNA-helicase_DEAD-box_CS"/>
</dbReference>
<feature type="compositionally biased region" description="Low complexity" evidence="8">
    <location>
        <begin position="783"/>
        <end position="793"/>
    </location>
</feature>
<dbReference type="Pfam" id="PF13959">
    <property type="entry name" value="CTE_SPB4"/>
    <property type="match status" value="1"/>
</dbReference>
<feature type="domain" description="Helicase C-terminal" evidence="10">
    <location>
        <begin position="461"/>
        <end position="663"/>
    </location>
</feature>
<evidence type="ECO:0000256" key="7">
    <source>
        <dbReference type="RuleBase" id="RU365068"/>
    </source>
</evidence>
<reference evidence="12" key="1">
    <citation type="submission" date="2019-06" db="EMBL/GenBank/DDBJ databases">
        <authorList>
            <person name="Zheng W."/>
        </authorList>
    </citation>
    <scope>NUCLEOTIDE SEQUENCE</scope>
    <source>
        <strain evidence="12">QDHG01</strain>
    </source>
</reference>
<feature type="compositionally biased region" description="Basic and acidic residues" evidence="8">
    <location>
        <begin position="75"/>
        <end position="91"/>
    </location>
</feature>
<dbReference type="SMART" id="SM00490">
    <property type="entry name" value="HELICc"/>
    <property type="match status" value="1"/>
</dbReference>
<proteinExistence type="inferred from homology"/>
<dbReference type="GO" id="GO:0003723">
    <property type="term" value="F:RNA binding"/>
    <property type="evidence" value="ECO:0007669"/>
    <property type="project" value="UniProtKB-UniRule"/>
</dbReference>
<evidence type="ECO:0000313" key="12">
    <source>
        <dbReference type="EMBL" id="TNV83751.1"/>
    </source>
</evidence>
<dbReference type="InterPro" id="IPR025313">
    <property type="entry name" value="SPB4-like_CTE"/>
</dbReference>
<comment type="domain">
    <text evidence="7">The Q motif is unique to and characteristic of the DEAD box family of RNA helicases and controls ATP binding and hydrolysis.</text>
</comment>
<feature type="region of interest" description="Disordered" evidence="8">
    <location>
        <begin position="1"/>
        <end position="54"/>
    </location>
</feature>
<gene>
    <name evidence="12" type="ORF">FGO68_gene5589</name>
</gene>
<feature type="short sequence motif" description="Q motif" evidence="6">
    <location>
        <begin position="211"/>
        <end position="239"/>
    </location>
</feature>
<dbReference type="InterPro" id="IPR014014">
    <property type="entry name" value="RNA_helicase_DEAD_Q_motif"/>
</dbReference>
<dbReference type="EMBL" id="RRYP01003508">
    <property type="protein sequence ID" value="TNV83751.1"/>
    <property type="molecule type" value="Genomic_DNA"/>
</dbReference>
<dbReference type="Gene3D" id="3.40.50.300">
    <property type="entry name" value="P-loop containing nucleotide triphosphate hydrolases"/>
    <property type="match status" value="2"/>
</dbReference>
<dbReference type="PROSITE" id="PS51192">
    <property type="entry name" value="HELICASE_ATP_BIND_1"/>
    <property type="match status" value="1"/>
</dbReference>
<evidence type="ECO:0000256" key="5">
    <source>
        <dbReference type="ARBA" id="ARBA00022884"/>
    </source>
</evidence>
<dbReference type="PROSITE" id="PS51194">
    <property type="entry name" value="HELICASE_CTER"/>
    <property type="match status" value="1"/>
</dbReference>
<keyword evidence="5 7" id="KW-0694">RNA-binding</keyword>
<comment type="catalytic activity">
    <reaction evidence="7">
        <text>ATP + H2O = ADP + phosphate + H(+)</text>
        <dbReference type="Rhea" id="RHEA:13065"/>
        <dbReference type="ChEBI" id="CHEBI:15377"/>
        <dbReference type="ChEBI" id="CHEBI:15378"/>
        <dbReference type="ChEBI" id="CHEBI:30616"/>
        <dbReference type="ChEBI" id="CHEBI:43474"/>
        <dbReference type="ChEBI" id="CHEBI:456216"/>
        <dbReference type="EC" id="3.6.4.13"/>
    </reaction>
</comment>
<dbReference type="PROSITE" id="PS00039">
    <property type="entry name" value="DEAD_ATP_HELICASE"/>
    <property type="match status" value="1"/>
</dbReference>
<keyword evidence="1 7" id="KW-0547">Nucleotide-binding</keyword>
<dbReference type="Pfam" id="PF00270">
    <property type="entry name" value="DEAD"/>
    <property type="match status" value="1"/>
</dbReference>